<dbReference type="KEGG" id="cal:CAALFM_C203210WA"/>
<protein>
    <recommendedName>
        <fullName evidence="8">ATP synthase subunit K, mitochondrial</fullName>
    </recommendedName>
</protein>
<proteinExistence type="predicted"/>
<accession>A0A1D8PGV8</accession>
<gene>
    <name evidence="6" type="ordered locus">CAALFM_C203210WA</name>
    <name evidence="5" type="ordered locus">orf19.909.1</name>
</gene>
<comment type="subcellular location">
    <subcellularLocation>
        <location evidence="1">Mitochondrion membrane</location>
    </subcellularLocation>
</comment>
<evidence type="ECO:0000256" key="2">
    <source>
        <dbReference type="ARBA" id="ARBA00023128"/>
    </source>
</evidence>
<dbReference type="InterPro" id="IPR021278">
    <property type="entry name" value="ATP19"/>
</dbReference>
<dbReference type="OrthoDB" id="2094445at2759"/>
<evidence type="ECO:0000256" key="3">
    <source>
        <dbReference type="ARBA" id="ARBA00023136"/>
    </source>
</evidence>
<evidence type="ECO:0000313" key="5">
    <source>
        <dbReference type="CGD" id="CAL0000177001"/>
    </source>
</evidence>
<evidence type="ECO:0000313" key="6">
    <source>
        <dbReference type="EMBL" id="AOW27357.1"/>
    </source>
</evidence>
<dbReference type="InParanoid" id="A0A1D8PGV8"/>
<dbReference type="AlphaFoldDB" id="A0A1D8PGV8"/>
<dbReference type="Pfam" id="PF11022">
    <property type="entry name" value="ATP19"/>
    <property type="match status" value="1"/>
</dbReference>
<evidence type="ECO:0000313" key="7">
    <source>
        <dbReference type="Proteomes" id="UP000000559"/>
    </source>
</evidence>
<name>A0A1D8PGV8_CANAL</name>
<dbReference type="STRING" id="237561.A0A1D8PGV8"/>
<dbReference type="RefSeq" id="XP_019330759.1">
    <property type="nucleotide sequence ID" value="XM_019475214.1"/>
</dbReference>
<dbReference type="PANTHER" id="PTHR28074:SF1">
    <property type="entry name" value="ATP SYNTHASE SUBUNIT K, MITOCHONDRIAL"/>
    <property type="match status" value="1"/>
</dbReference>
<dbReference type="CGD" id="CAL0000177001">
    <property type="gene designation" value="orf19.909.1"/>
</dbReference>
<reference evidence="6 7" key="2">
    <citation type="journal article" date="2007" name="Genome Biol.">
        <title>Assembly of the Candida albicans genome into sixteen supercontigs aligned on the eight chromosomes.</title>
        <authorList>
            <person name="van het Hoog M."/>
            <person name="Rast T.J."/>
            <person name="Martchenko M."/>
            <person name="Grindle S."/>
            <person name="Dignard D."/>
            <person name="Hogues H."/>
            <person name="Cuomo C."/>
            <person name="Berriman M."/>
            <person name="Scherer S."/>
            <person name="Magee B.B."/>
            <person name="Whiteway M."/>
            <person name="Chibana H."/>
            <person name="Nantel A."/>
            <person name="Magee P.T."/>
        </authorList>
    </citation>
    <scope>GENOME REANNOTATION</scope>
    <source>
        <strain evidence="7">SC5314 / ATCC MYA-2876</strain>
    </source>
</reference>
<keyword evidence="3 4" id="KW-0472">Membrane</keyword>
<reference evidence="6 7" key="3">
    <citation type="journal article" date="2013" name="Genome Biol.">
        <title>Assembly of a phased diploid Candida albicans genome facilitates allele-specific measurements and provides a simple model for repeat and indel structure.</title>
        <authorList>
            <person name="Muzzey D."/>
            <person name="Schwartz K."/>
            <person name="Weissman J.S."/>
            <person name="Sherlock G."/>
        </authorList>
    </citation>
    <scope>NUCLEOTIDE SEQUENCE [LARGE SCALE GENOMIC DNA]</scope>
    <source>
        <strain evidence="7">SC5314 / ATCC MYA-2876</strain>
    </source>
</reference>
<dbReference type="EMBL" id="CP017624">
    <property type="protein sequence ID" value="AOW27357.1"/>
    <property type="molecule type" value="Genomic_DNA"/>
</dbReference>
<dbReference type="GeneID" id="30515098"/>
<organism evidence="6 7">
    <name type="scientific">Candida albicans (strain SC5314 / ATCC MYA-2876)</name>
    <name type="common">Yeast</name>
    <dbReference type="NCBI Taxonomy" id="237561"/>
    <lineage>
        <taxon>Eukaryota</taxon>
        <taxon>Fungi</taxon>
        <taxon>Dikarya</taxon>
        <taxon>Ascomycota</taxon>
        <taxon>Saccharomycotina</taxon>
        <taxon>Pichiomycetes</taxon>
        <taxon>Debaryomycetaceae</taxon>
        <taxon>Candida/Lodderomyces clade</taxon>
        <taxon>Candida</taxon>
    </lineage>
</organism>
<feature type="transmembrane region" description="Helical" evidence="4">
    <location>
        <begin position="12"/>
        <end position="32"/>
    </location>
</feature>
<evidence type="ECO:0000256" key="1">
    <source>
        <dbReference type="ARBA" id="ARBA00004325"/>
    </source>
</evidence>
<dbReference type="PANTHER" id="PTHR28074">
    <property type="entry name" value="ATP SYNTHASE SUBUNIT K, MITOCHONDRIAL"/>
    <property type="match status" value="1"/>
</dbReference>
<dbReference type="GO" id="GO:0031966">
    <property type="term" value="C:mitochondrial membrane"/>
    <property type="evidence" value="ECO:0007669"/>
    <property type="project" value="UniProtKB-SubCell"/>
</dbReference>
<keyword evidence="4" id="KW-0812">Transmembrane</keyword>
<keyword evidence="4" id="KW-1133">Transmembrane helix</keyword>
<dbReference type="Proteomes" id="UP000000559">
    <property type="component" value="Chromosome 2"/>
</dbReference>
<evidence type="ECO:0000256" key="4">
    <source>
        <dbReference type="SAM" id="Phobius"/>
    </source>
</evidence>
<dbReference type="GO" id="GO:0015986">
    <property type="term" value="P:proton motive force-driven ATP synthesis"/>
    <property type="evidence" value="ECO:0000318"/>
    <property type="project" value="GO_Central"/>
</dbReference>
<keyword evidence="7" id="KW-1185">Reference proteome</keyword>
<dbReference type="VEuPathDB" id="FungiDB:C2_03210W_A"/>
<evidence type="ECO:0008006" key="8">
    <source>
        <dbReference type="Google" id="ProtNLM"/>
    </source>
</evidence>
<reference evidence="6 7" key="1">
    <citation type="journal article" date="2004" name="Proc. Natl. Acad. Sci. U.S.A.">
        <title>The diploid genome sequence of Candida albicans.</title>
        <authorList>
            <person name="Jones T."/>
            <person name="Federspiel N.A."/>
            <person name="Chibana H."/>
            <person name="Dungan J."/>
            <person name="Kalman S."/>
            <person name="Magee B.B."/>
            <person name="Newport G."/>
            <person name="Thorstenson Y.R."/>
            <person name="Agabian N."/>
            <person name="Magee P.T."/>
            <person name="Davis R.W."/>
            <person name="Scherer S."/>
        </authorList>
    </citation>
    <scope>NUCLEOTIDE SEQUENCE [LARGE SCALE GENOMIC DNA]</scope>
    <source>
        <strain evidence="7">SC5314 / ATCC MYA-2876</strain>
    </source>
</reference>
<dbReference type="OMA" id="YTIFGKQ"/>
<keyword evidence="2" id="KW-0496">Mitochondrion</keyword>
<sequence length="74" mass="8042">MAGAYTIFGKQVPAHILSIITLGSVAAGIAIPKFLPKDETKKEVAKPVAPIVQSKEDDFDLEKFINDLTKEESK</sequence>